<dbReference type="SUPFAM" id="SSF56112">
    <property type="entry name" value="Protein kinase-like (PK-like)"/>
    <property type="match status" value="1"/>
</dbReference>
<dbReference type="EMBL" id="VWOX01000019">
    <property type="protein sequence ID" value="KAA5539472.1"/>
    <property type="molecule type" value="Genomic_DNA"/>
</dbReference>
<evidence type="ECO:0000256" key="6">
    <source>
        <dbReference type="SAM" id="MobiDB-lite"/>
    </source>
</evidence>
<evidence type="ECO:0000313" key="9">
    <source>
        <dbReference type="Proteomes" id="UP000324479"/>
    </source>
</evidence>
<dbReference type="CDD" id="cd14014">
    <property type="entry name" value="STKc_PknB_like"/>
    <property type="match status" value="1"/>
</dbReference>
<keyword evidence="2 5" id="KW-0547">Nucleotide-binding</keyword>
<feature type="region of interest" description="Disordered" evidence="6">
    <location>
        <begin position="75"/>
        <end position="98"/>
    </location>
</feature>
<gene>
    <name evidence="8" type="ORF">FYK55_24370</name>
</gene>
<protein>
    <submittedName>
        <fullName evidence="8">Serine/threonine protein kinase</fullName>
    </submittedName>
</protein>
<dbReference type="PROSITE" id="PS50011">
    <property type="entry name" value="PROTEIN_KINASE_DOM"/>
    <property type="match status" value="1"/>
</dbReference>
<keyword evidence="3 8" id="KW-0418">Kinase</keyword>
<dbReference type="RefSeq" id="WP_150079246.1">
    <property type="nucleotide sequence ID" value="NZ_VWOX01000019.1"/>
</dbReference>
<dbReference type="Gene3D" id="1.10.10.1320">
    <property type="entry name" value="Anti-sigma factor, zinc-finger domain"/>
    <property type="match status" value="1"/>
</dbReference>
<organism evidence="8 9">
    <name type="scientific">Roseiconus nitratireducens</name>
    <dbReference type="NCBI Taxonomy" id="2605748"/>
    <lineage>
        <taxon>Bacteria</taxon>
        <taxon>Pseudomonadati</taxon>
        <taxon>Planctomycetota</taxon>
        <taxon>Planctomycetia</taxon>
        <taxon>Pirellulales</taxon>
        <taxon>Pirellulaceae</taxon>
        <taxon>Roseiconus</taxon>
    </lineage>
</organism>
<evidence type="ECO:0000256" key="3">
    <source>
        <dbReference type="ARBA" id="ARBA00022777"/>
    </source>
</evidence>
<feature type="binding site" evidence="5">
    <location>
        <position position="135"/>
    </location>
    <ligand>
        <name>ATP</name>
        <dbReference type="ChEBI" id="CHEBI:30616"/>
    </ligand>
</feature>
<accession>A0A5M6CZL6</accession>
<reference evidence="8 9" key="1">
    <citation type="submission" date="2019-08" db="EMBL/GenBank/DDBJ databases">
        <authorList>
            <person name="Dhanesh K."/>
            <person name="Kumar G."/>
            <person name="Sasikala C."/>
            <person name="Venkata Ramana C."/>
        </authorList>
    </citation>
    <scope>NUCLEOTIDE SEQUENCE [LARGE SCALE GENOMIC DNA]</scope>
    <source>
        <strain evidence="8 9">JC645</strain>
    </source>
</reference>
<dbReference type="Proteomes" id="UP000324479">
    <property type="component" value="Unassembled WGS sequence"/>
</dbReference>
<dbReference type="InterPro" id="IPR011009">
    <property type="entry name" value="Kinase-like_dom_sf"/>
</dbReference>
<evidence type="ECO:0000256" key="1">
    <source>
        <dbReference type="ARBA" id="ARBA00022679"/>
    </source>
</evidence>
<dbReference type="InterPro" id="IPR041916">
    <property type="entry name" value="Anti_sigma_zinc_sf"/>
</dbReference>
<dbReference type="PROSITE" id="PS00107">
    <property type="entry name" value="PROTEIN_KINASE_ATP"/>
    <property type="match status" value="1"/>
</dbReference>
<dbReference type="Gene3D" id="1.10.510.10">
    <property type="entry name" value="Transferase(Phosphotransferase) domain 1"/>
    <property type="match status" value="1"/>
</dbReference>
<dbReference type="GO" id="GO:0004674">
    <property type="term" value="F:protein serine/threonine kinase activity"/>
    <property type="evidence" value="ECO:0007669"/>
    <property type="project" value="UniProtKB-KW"/>
</dbReference>
<evidence type="ECO:0000259" key="7">
    <source>
        <dbReference type="PROSITE" id="PS50011"/>
    </source>
</evidence>
<dbReference type="InterPro" id="IPR017441">
    <property type="entry name" value="Protein_kinase_ATP_BS"/>
</dbReference>
<keyword evidence="1" id="KW-0808">Transferase</keyword>
<feature type="domain" description="Protein kinase" evidence="7">
    <location>
        <begin position="106"/>
        <end position="373"/>
    </location>
</feature>
<dbReference type="GO" id="GO:0005524">
    <property type="term" value="F:ATP binding"/>
    <property type="evidence" value="ECO:0007669"/>
    <property type="project" value="UniProtKB-UniRule"/>
</dbReference>
<evidence type="ECO:0000256" key="5">
    <source>
        <dbReference type="PROSITE-ProRule" id="PRU10141"/>
    </source>
</evidence>
<dbReference type="Gene3D" id="3.30.200.20">
    <property type="entry name" value="Phosphorylase Kinase, domain 1"/>
    <property type="match status" value="1"/>
</dbReference>
<evidence type="ECO:0000313" key="8">
    <source>
        <dbReference type="EMBL" id="KAA5539472.1"/>
    </source>
</evidence>
<name>A0A5M6CZL6_9BACT</name>
<dbReference type="PANTHER" id="PTHR43289">
    <property type="entry name" value="MITOGEN-ACTIVATED PROTEIN KINASE KINASE KINASE 20-RELATED"/>
    <property type="match status" value="1"/>
</dbReference>
<evidence type="ECO:0000256" key="4">
    <source>
        <dbReference type="ARBA" id="ARBA00022840"/>
    </source>
</evidence>
<keyword evidence="8" id="KW-0723">Serine/threonine-protein kinase</keyword>
<keyword evidence="9" id="KW-1185">Reference proteome</keyword>
<dbReference type="PANTHER" id="PTHR43289:SF34">
    <property type="entry name" value="SERINE_THREONINE-PROTEIN KINASE YBDM-RELATED"/>
    <property type="match status" value="1"/>
</dbReference>
<evidence type="ECO:0000256" key="2">
    <source>
        <dbReference type="ARBA" id="ARBA00022741"/>
    </source>
</evidence>
<sequence length="1654" mass="183371">MLTKSTCPPRESLQQYVLGQYCDEEGDRLEQHLAECATCEQSLASLEDASDSLIRHLPLAAVSVSDSEPDPPWLQQLMPGPNALRPQSPASIASADTPGNQALGSYRLTGILGQGGMGVIYSAFHEQLGREVAIKVVNPRLCSGGEAQARFDREIALLGKLNHPGIVTAIDAGRLSGAAYLVMEKVDGVDLSRLLRHSGPLTIPEACEIARQMASALAAAHEAGAVHRDIKPSNVMINRQGQVILLDFGLATAIPLLPSDAGPQTSFGQLLGTLDYMSPEQAVGNTAGPPADLFGLGATLFFMLTGRPPRPIDREAGLLEQLRHIGNDPAPPLNSLRPGAPDELHRLVATLLQVDPLMRPKSASSVAETLKLFCGNEPNKQLRLLVDEAPNRASVEGTQSVKESLSALLGPQETDTSLGPSDTETKLVSLRRGNWKSWIGGGAMLAAICLGIVLLLNTRKGTVRIESDLSHAEVQFVDESEEVTGVQIERGDRELKLRVGLYKVTLKDESGKTTSQPIRIAIESGETTVVRAIRQTDSGDPALNVTRLGNHSLFQGAPRSVWEKRFHAETDAAAKVEAAAALIHLPQSTNEAQQVAAVIQLGGQLAESGWGRDATAYLDDMVRQHEIRPRNWVRAKRLDDAWNAFVSSAATKLSSIGSPDGLIQQLCQIITVAPKHEAAFAASMLDRLDHRVDNEQQVANEIISTNLEDPDFGFAFSFIQIKHYQDASDSAKARFAKKCDAIVNWIIEQDQGHPPYERVEDWLTLANRRDIPIDGSLEARLAQSMLFADPFQALNGVFQRRWINDGEYPYSARSMKVARDANPVLWNHWMPVACDWLVDHPEPSPRSNHVLATLDVQLRLRKASDAWPIDRLVQTLGKRVLRPLDGEAFESEHHLLALIVMAGGDLPAAVRDQIHSGIGTFPDEVRELEAISRQDVDWNIMRENFRRSEGLLSKYPAQTVTVLLRDTVPDDGEPWQPNRFRERLAWLSTRGDGNDSPPPMEPLLLLAIATELSGEDSQLDDRLSTLFTEQHPARTFRRHLEDAVTSPFAVSDVATRLLQLMRTRSKSDRLVEEINRLIPDHRSDSVAALSDDSGRSVAPLYQGQSRTHWRRRFDAETDPVAKIEAAKALITLTEGEPDRSRLTEMLNVAGTLYQAGWGRRLEDLFSKYGWSGTGYRFDPAQWSRGSFPDLESTWRSFREATEVLCESAAPEIIAAVLCDTIESSHQDDVARAAYAILLLEDYSIVSEIRSDQTAVDRIIGLKLPEDAALVPYLTLAQSRYYSSASDGSQKSFRDRYLRLGEMFATGPIDDFHQFEMAEDWLKRTLPQWFDPNDDGDAVVRQPDLPLEGQLVARVALQMMIGDPANARRRIFYTDPIDEAAYEYASNVESSRVRAGPIWDHWIPPAMEWLQQNVNAKSSSSVLGTFNKQLRIRKPEDNWPVTELGSFLSSQLLAPIKSESEDATSAKVSTLNWLTLTVLTGQPIPEKLFAQTESDARLSRYRALFREVDEYSQWKEFYVVSDGLVGLLSDHPIQVIREAFSADSLPENMSAMTAVTFVSDSGRHRAEEPKMDPVLALAILSELIGENDQIDERLAECFDDEDAFFRRHLRPLWRSGTAAEAIALKYLRRIRNQTKNAKLIELIEEVSPLQESDPE</sequence>
<keyword evidence="4 5" id="KW-0067">ATP-binding</keyword>
<comment type="caution">
    <text evidence="8">The sequence shown here is derived from an EMBL/GenBank/DDBJ whole genome shotgun (WGS) entry which is preliminary data.</text>
</comment>
<dbReference type="Pfam" id="PF00069">
    <property type="entry name" value="Pkinase"/>
    <property type="match status" value="1"/>
</dbReference>
<proteinExistence type="predicted"/>
<dbReference type="SMART" id="SM00220">
    <property type="entry name" value="S_TKc"/>
    <property type="match status" value="1"/>
</dbReference>
<dbReference type="InterPro" id="IPR000719">
    <property type="entry name" value="Prot_kinase_dom"/>
</dbReference>